<dbReference type="InterPro" id="IPR050549">
    <property type="entry name" value="MFS_Trehalose_Transporter"/>
</dbReference>
<keyword evidence="8" id="KW-0325">Glycoprotein</keyword>
<keyword evidence="3" id="KW-1003">Cell membrane</keyword>
<dbReference type="PANTHER" id="PTHR48021">
    <property type="match status" value="1"/>
</dbReference>
<feature type="transmembrane region" description="Helical" evidence="9">
    <location>
        <begin position="260"/>
        <end position="280"/>
    </location>
</feature>
<dbReference type="GeneID" id="110374213"/>
<feature type="transmembrane region" description="Helical" evidence="9">
    <location>
        <begin position="172"/>
        <end position="191"/>
    </location>
</feature>
<evidence type="ECO:0000256" key="6">
    <source>
        <dbReference type="ARBA" id="ARBA00022989"/>
    </source>
</evidence>
<dbReference type="PRINTS" id="PR00171">
    <property type="entry name" value="SUGRTRNSPORT"/>
</dbReference>
<feature type="transmembrane region" description="Helical" evidence="9">
    <location>
        <begin position="394"/>
        <end position="416"/>
    </location>
</feature>
<evidence type="ECO:0000256" key="8">
    <source>
        <dbReference type="ARBA" id="ARBA00023180"/>
    </source>
</evidence>
<dbReference type="InterPro" id="IPR005828">
    <property type="entry name" value="MFS_sugar_transport-like"/>
</dbReference>
<name>A0A8B6QPX1_HELAM</name>
<evidence type="ECO:0000313" key="11">
    <source>
        <dbReference type="EMBL" id="QTJ30795.1"/>
    </source>
</evidence>
<keyword evidence="2" id="KW-0813">Transport</keyword>
<dbReference type="GO" id="GO:0022857">
    <property type="term" value="F:transmembrane transporter activity"/>
    <property type="evidence" value="ECO:0007669"/>
    <property type="project" value="InterPro"/>
</dbReference>
<dbReference type="RefSeq" id="XP_021187498.3">
    <property type="nucleotide sequence ID" value="XM_021331823.3"/>
</dbReference>
<dbReference type="OrthoDB" id="4142200at2759"/>
<reference evidence="11" key="2">
    <citation type="journal article" date="2021" name="Insect Sci.">
        <title>Functional characterization of a novel, highly expressed ion-driven sugar antiporter in the thoracic muscles of Helicoverpa armigera.</title>
        <authorList>
            <person name="Yuan Y.Y."/>
            <person name="Xin Y.C."/>
            <person name="Han J.L."/>
            <person name="Zhao Y.H."/>
            <person name="Han S.M."/>
            <person name="Nangong Z.Y."/>
            <person name="Chen X."/>
            <person name="Wang Z.C."/>
            <person name="Li M."/>
            <person name="Qiu X.H."/>
        </authorList>
    </citation>
    <scope>NUCLEOTIDE SEQUENCE</scope>
</reference>
<dbReference type="InterPro" id="IPR036259">
    <property type="entry name" value="MFS_trans_sf"/>
</dbReference>
<accession>A0A8B6QPX1</accession>
<dbReference type="InterPro" id="IPR020846">
    <property type="entry name" value="MFS_dom"/>
</dbReference>
<comment type="subcellular location">
    <subcellularLocation>
        <location evidence="1">Cell membrane</location>
        <topology evidence="1">Multi-pass membrane protein</topology>
    </subcellularLocation>
</comment>
<protein>
    <submittedName>
        <fullName evidence="11">Sugar transporter 12</fullName>
    </submittedName>
</protein>
<feature type="transmembrane region" description="Helical" evidence="9">
    <location>
        <begin position="422"/>
        <end position="444"/>
    </location>
</feature>
<organism evidence="11">
    <name type="scientific">Helicoverpa armigera</name>
    <name type="common">Cotton bollworm</name>
    <name type="synonym">Heliothis armigera</name>
    <dbReference type="NCBI Taxonomy" id="29058"/>
    <lineage>
        <taxon>Eukaryota</taxon>
        <taxon>Metazoa</taxon>
        <taxon>Ecdysozoa</taxon>
        <taxon>Arthropoda</taxon>
        <taxon>Hexapoda</taxon>
        <taxon>Insecta</taxon>
        <taxon>Pterygota</taxon>
        <taxon>Neoptera</taxon>
        <taxon>Endopterygota</taxon>
        <taxon>Lepidoptera</taxon>
        <taxon>Glossata</taxon>
        <taxon>Ditrysia</taxon>
        <taxon>Noctuoidea</taxon>
        <taxon>Noctuidae</taxon>
        <taxon>Heliothinae</taxon>
        <taxon>Helicoverpa</taxon>
    </lineage>
</organism>
<evidence type="ECO:0000259" key="10">
    <source>
        <dbReference type="PROSITE" id="PS50850"/>
    </source>
</evidence>
<evidence type="ECO:0000256" key="9">
    <source>
        <dbReference type="SAM" id="Phobius"/>
    </source>
</evidence>
<dbReference type="PROSITE" id="PS00217">
    <property type="entry name" value="SUGAR_TRANSPORT_2"/>
    <property type="match status" value="1"/>
</dbReference>
<reference evidence="11" key="1">
    <citation type="submission" date="2020-08" db="EMBL/GenBank/DDBJ databases">
        <authorList>
            <person name="Yuan Y."/>
        </authorList>
    </citation>
    <scope>NUCLEOTIDE SEQUENCE</scope>
</reference>
<feature type="transmembrane region" description="Helical" evidence="9">
    <location>
        <begin position="300"/>
        <end position="318"/>
    </location>
</feature>
<keyword evidence="6 9" id="KW-1133">Transmembrane helix</keyword>
<keyword evidence="4 11" id="KW-0762">Sugar transport</keyword>
<feature type="transmembrane region" description="Helical" evidence="9">
    <location>
        <begin position="325"/>
        <end position="345"/>
    </location>
</feature>
<sequence>MTVSGFSESKGHTRVQWAVTILCNMSLLTYGLQCGWVSPMTKILQSQESPTGRPLTDTEISWIASAPALAGVAGVVLFLPFVDRYGRKLSIIIMNFLQAFVWIVKLMPASTSSLIVARVFCGLAGGGCFHIVPMYIKEIAQDSIRGTLASIFVLAQSAGIFMMYAMGGFLDYYTVLWIVVGIPILTLGLFCKAPESPSFLVSVGKTDEAAATLALLRGMDVEDKEIQKELDDIKRDDEYFKSIPDISIITVFKTKAWRKAFLIMVMVILVHATNGGYSILNYASILLSDSGVTISPELQSLSIPICMIVGSLMTMATIDRLGRKPILGIAFSTSAVAFASIATSILLKRFGYSTPGWINVTMLMICVCCYGGGVSPIPFIVMPEIFNFQIRAKLIGYLVMLAWFMSFIQLLAFGVLTSSYGAHVGFFIFVGLNILGTVVALVIMPETKGKNVEQIERELAGEVAKDVEKEVY</sequence>
<feature type="transmembrane region" description="Helical" evidence="9">
    <location>
        <begin position="60"/>
        <end position="82"/>
    </location>
</feature>
<dbReference type="InterPro" id="IPR003663">
    <property type="entry name" value="Sugar/inositol_transpt"/>
</dbReference>
<dbReference type="Pfam" id="PF00083">
    <property type="entry name" value="Sugar_tr"/>
    <property type="match status" value="1"/>
</dbReference>
<keyword evidence="5 9" id="KW-0812">Transmembrane</keyword>
<feature type="transmembrane region" description="Helical" evidence="9">
    <location>
        <begin position="89"/>
        <end position="109"/>
    </location>
</feature>
<evidence type="ECO:0000256" key="7">
    <source>
        <dbReference type="ARBA" id="ARBA00023136"/>
    </source>
</evidence>
<dbReference type="KEGG" id="haw:110374213"/>
<dbReference type="PROSITE" id="PS50850">
    <property type="entry name" value="MFS"/>
    <property type="match status" value="1"/>
</dbReference>
<dbReference type="PROSITE" id="PS00216">
    <property type="entry name" value="SUGAR_TRANSPORT_1"/>
    <property type="match status" value="1"/>
</dbReference>
<dbReference type="FunFam" id="1.20.1250.20:FF:000218">
    <property type="entry name" value="facilitated trehalose transporter Tret1"/>
    <property type="match status" value="1"/>
</dbReference>
<evidence type="ECO:0000256" key="4">
    <source>
        <dbReference type="ARBA" id="ARBA00022597"/>
    </source>
</evidence>
<feature type="transmembrane region" description="Helical" evidence="9">
    <location>
        <begin position="148"/>
        <end position="166"/>
    </location>
</feature>
<evidence type="ECO:0000256" key="5">
    <source>
        <dbReference type="ARBA" id="ARBA00022692"/>
    </source>
</evidence>
<dbReference type="GO" id="GO:0005886">
    <property type="term" value="C:plasma membrane"/>
    <property type="evidence" value="ECO:0007669"/>
    <property type="project" value="UniProtKB-SubCell"/>
</dbReference>
<dbReference type="Gene3D" id="1.20.1250.20">
    <property type="entry name" value="MFS general substrate transporter like domains"/>
    <property type="match status" value="1"/>
</dbReference>
<feature type="domain" description="Major facilitator superfamily (MFS) profile" evidence="10">
    <location>
        <begin position="19"/>
        <end position="448"/>
    </location>
</feature>
<proteinExistence type="evidence at transcript level"/>
<evidence type="ECO:0000256" key="1">
    <source>
        <dbReference type="ARBA" id="ARBA00004651"/>
    </source>
</evidence>
<feature type="transmembrane region" description="Helical" evidence="9">
    <location>
        <begin position="357"/>
        <end position="382"/>
    </location>
</feature>
<dbReference type="PANTHER" id="PTHR48021:SF33">
    <property type="entry name" value="AT22075P-RELATED"/>
    <property type="match status" value="1"/>
</dbReference>
<evidence type="ECO:0000256" key="2">
    <source>
        <dbReference type="ARBA" id="ARBA00022448"/>
    </source>
</evidence>
<dbReference type="SUPFAM" id="SSF103473">
    <property type="entry name" value="MFS general substrate transporter"/>
    <property type="match status" value="1"/>
</dbReference>
<evidence type="ECO:0000256" key="3">
    <source>
        <dbReference type="ARBA" id="ARBA00022475"/>
    </source>
</evidence>
<dbReference type="InterPro" id="IPR005829">
    <property type="entry name" value="Sugar_transporter_CS"/>
</dbReference>
<feature type="transmembrane region" description="Helical" evidence="9">
    <location>
        <begin position="115"/>
        <end position="136"/>
    </location>
</feature>
<keyword evidence="7 9" id="KW-0472">Membrane</keyword>
<dbReference type="EMBL" id="MT901205">
    <property type="protein sequence ID" value="QTJ30795.1"/>
    <property type="molecule type" value="mRNA"/>
</dbReference>
<dbReference type="AlphaFoldDB" id="A0A8B6QPX1"/>